<keyword evidence="4" id="KW-0472">Membrane</keyword>
<proteinExistence type="inferred from homology"/>
<dbReference type="Pfam" id="PF07980">
    <property type="entry name" value="SusD_RagB"/>
    <property type="match status" value="1"/>
</dbReference>
<evidence type="ECO:0000259" key="6">
    <source>
        <dbReference type="Pfam" id="PF07980"/>
    </source>
</evidence>
<feature type="domain" description="RagB/SusD" evidence="6">
    <location>
        <begin position="292"/>
        <end position="606"/>
    </location>
</feature>
<evidence type="ECO:0000259" key="7">
    <source>
        <dbReference type="Pfam" id="PF14322"/>
    </source>
</evidence>
<evidence type="ECO:0000256" key="5">
    <source>
        <dbReference type="ARBA" id="ARBA00023237"/>
    </source>
</evidence>
<gene>
    <name evidence="8" type="ORF">IPZ78_10905</name>
</gene>
<evidence type="ECO:0000256" key="2">
    <source>
        <dbReference type="ARBA" id="ARBA00006275"/>
    </source>
</evidence>
<dbReference type="PROSITE" id="PS51257">
    <property type="entry name" value="PROKAR_LIPOPROTEIN"/>
    <property type="match status" value="1"/>
</dbReference>
<comment type="subcellular location">
    <subcellularLocation>
        <location evidence="1">Cell outer membrane</location>
    </subcellularLocation>
</comment>
<protein>
    <submittedName>
        <fullName evidence="8">RagB/SusD family nutrient uptake outer membrane protein</fullName>
    </submittedName>
</protein>
<organism evidence="8 9">
    <name type="scientific">Sphingobacterium bovistauri</name>
    <dbReference type="NCBI Taxonomy" id="2781959"/>
    <lineage>
        <taxon>Bacteria</taxon>
        <taxon>Pseudomonadati</taxon>
        <taxon>Bacteroidota</taxon>
        <taxon>Sphingobacteriia</taxon>
        <taxon>Sphingobacteriales</taxon>
        <taxon>Sphingobacteriaceae</taxon>
        <taxon>Sphingobacterium</taxon>
    </lineage>
</organism>
<dbReference type="RefSeq" id="WP_225553606.1">
    <property type="nucleotide sequence ID" value="NZ_JADEYP010000019.1"/>
</dbReference>
<keyword evidence="3" id="KW-0732">Signal</keyword>
<comment type="caution">
    <text evidence="8">The sequence shown here is derived from an EMBL/GenBank/DDBJ whole genome shotgun (WGS) entry which is preliminary data.</text>
</comment>
<evidence type="ECO:0000313" key="8">
    <source>
        <dbReference type="EMBL" id="MCA5005661.1"/>
    </source>
</evidence>
<dbReference type="Gene3D" id="1.25.40.390">
    <property type="match status" value="1"/>
</dbReference>
<evidence type="ECO:0000256" key="3">
    <source>
        <dbReference type="ARBA" id="ARBA00022729"/>
    </source>
</evidence>
<sequence length="606" mass="68753">MSTIRKIHYILCFTLLLTASCNKDFVKLDPTDKISDDQAYSTPNAVQALMVSLYERIGWNFEDQRFGEGGPGNYTWIWTDEAHGSYTWSATANTNTVSDNFGWWDYVLIKDLNDFIAKISDATVTAELKTRYLSEAHFLRAYIYFSMVKRYGGVPIVDKVLQIGIDELNIPRSTEQEVYDFVEKDLNIAIEGLLTKYEDGTDKYRATKYAAYALKSRAMLYAGSEARYGTVQLNGLLGINSTLAQSYFQKAFDAANEIIKNEEIKLYKGNPDYALNYQKIFDGSVDPNANSEIIMAKGYAMPNNAYNFDLYNAPQSFKVDWGCFTNPTADLVEDYEYTDGTAGKLKIKDGSGQYIKYSNPADLFKNKDPRFFATILYPNATFNMNGNPQGNFIGIRRGIMVGNNTLQTDDANQTHGSGTFATTILGKDGPTVANGDQTKTGFYIRKFMSESSSFIPGWGKTETPGIIFRYGEVLLNYAEAAFEINNATQAAWAVNEIRERAGMPKHVSIDMAKIRHERKIELAFEHHRYWDVRRWHIAHTLFNNTPLHALHPFLVWEDGKPSSEMSYVFQIVQIPNRPTRTFLNATYYFRIDNSGANTYLIQNPGY</sequence>
<evidence type="ECO:0000256" key="4">
    <source>
        <dbReference type="ARBA" id="ARBA00023136"/>
    </source>
</evidence>
<dbReference type="SUPFAM" id="SSF48452">
    <property type="entry name" value="TPR-like"/>
    <property type="match status" value="1"/>
</dbReference>
<dbReference type="InterPro" id="IPR033985">
    <property type="entry name" value="SusD-like_N"/>
</dbReference>
<evidence type="ECO:0000256" key="1">
    <source>
        <dbReference type="ARBA" id="ARBA00004442"/>
    </source>
</evidence>
<feature type="domain" description="SusD-like N-terminal" evidence="7">
    <location>
        <begin position="78"/>
        <end position="220"/>
    </location>
</feature>
<name>A0ABS7Z640_9SPHI</name>
<comment type="similarity">
    <text evidence="2">Belongs to the SusD family.</text>
</comment>
<accession>A0ABS7Z640</accession>
<dbReference type="Proteomes" id="UP001165302">
    <property type="component" value="Unassembled WGS sequence"/>
</dbReference>
<dbReference type="InterPro" id="IPR012944">
    <property type="entry name" value="SusD_RagB_dom"/>
</dbReference>
<keyword evidence="9" id="KW-1185">Reference proteome</keyword>
<keyword evidence="5" id="KW-0998">Cell outer membrane</keyword>
<evidence type="ECO:0000313" key="9">
    <source>
        <dbReference type="Proteomes" id="UP001165302"/>
    </source>
</evidence>
<dbReference type="EMBL" id="JADEYP010000019">
    <property type="protein sequence ID" value="MCA5005661.1"/>
    <property type="molecule type" value="Genomic_DNA"/>
</dbReference>
<dbReference type="InterPro" id="IPR011990">
    <property type="entry name" value="TPR-like_helical_dom_sf"/>
</dbReference>
<reference evidence="8" key="1">
    <citation type="submission" date="2020-10" db="EMBL/GenBank/DDBJ databases">
        <authorList>
            <person name="Lu T."/>
            <person name="Wang Q."/>
            <person name="Han X."/>
        </authorList>
    </citation>
    <scope>NUCLEOTIDE SEQUENCE</scope>
    <source>
        <strain evidence="8">WQ 366</strain>
    </source>
</reference>
<dbReference type="Pfam" id="PF14322">
    <property type="entry name" value="SusD-like_3"/>
    <property type="match status" value="1"/>
</dbReference>